<comment type="caution">
    <text evidence="1">The sequence shown here is derived from an EMBL/GenBank/DDBJ whole genome shotgun (WGS) entry which is preliminary data.</text>
</comment>
<accession>A0ACB9RKH4</accession>
<dbReference type="Proteomes" id="UP001057402">
    <property type="component" value="Chromosome 3"/>
</dbReference>
<organism evidence="1 2">
    <name type="scientific">Melastoma candidum</name>
    <dbReference type="NCBI Taxonomy" id="119954"/>
    <lineage>
        <taxon>Eukaryota</taxon>
        <taxon>Viridiplantae</taxon>
        <taxon>Streptophyta</taxon>
        <taxon>Embryophyta</taxon>
        <taxon>Tracheophyta</taxon>
        <taxon>Spermatophyta</taxon>
        <taxon>Magnoliopsida</taxon>
        <taxon>eudicotyledons</taxon>
        <taxon>Gunneridae</taxon>
        <taxon>Pentapetalae</taxon>
        <taxon>rosids</taxon>
        <taxon>malvids</taxon>
        <taxon>Myrtales</taxon>
        <taxon>Melastomataceae</taxon>
        <taxon>Melastomatoideae</taxon>
        <taxon>Melastomateae</taxon>
        <taxon>Melastoma</taxon>
    </lineage>
</organism>
<gene>
    <name evidence="1" type="ORF">MLD38_005808</name>
</gene>
<protein>
    <submittedName>
        <fullName evidence="1">Uncharacterized protein</fullName>
    </submittedName>
</protein>
<evidence type="ECO:0000313" key="2">
    <source>
        <dbReference type="Proteomes" id="UP001057402"/>
    </source>
</evidence>
<sequence>MMMTMMMRRKKSSAGEEMIAGGKVVIVAIKASREIPKAGLIWALTHVAQPGDCIKLLVVIPTHSSGKKMRVLARFASDCTTGHHNWYASGMGLDLKDEITSLCSQMMHELQDVYDPDKVKVRLKIVSKEQSGVVAAEAKKTQSNWVVLDRRLKHEKKKCVDELQCNLVVMDRSKAKVLRLNLIGSPSRCATEISRLSCAEQDSTSEEITIRGPLVTPASSPDHESPVTMTDIGTSSMSSSDPGNSPYLLSEVEKRLKEQFAESICLDQKVEESDTDTDNECLGPSPTSWAVDGFNPSGEVVRYSEEDSPKALLFNYEALMYEITKLDREIDDQMNVRLDLDLSRSVREAVSLLRNGPPSPPPLCSECRHKAPVFGNPPRWFSYAELELATDRFSQRNFLAEGGYGSVHRGKLPDGQVVAVKQHKSASSQGDVEFCAEVEVLSCAQHRNLVTLIGFCVEDGRRLLVYEYICNGSLDLHLYGNARDPLVWSARQRIAVGAARGLRYLHEECRVGCIVHRDLRPNNILLTHDFEPLVGDFGLARWQPDGQTGVDTRVIGTFGYLAPEYAQSGQITDKADVYSFGVILVELVTGRKAMDINRPKGQQCLTEWARPLLGKCAISEIIDPKLKGSYSEREVERMLRCASLCIRRDPALRPRVSQVLRMLEGDPVLS</sequence>
<evidence type="ECO:0000313" key="1">
    <source>
        <dbReference type="EMBL" id="KAI4379527.1"/>
    </source>
</evidence>
<keyword evidence="2" id="KW-1185">Reference proteome</keyword>
<proteinExistence type="predicted"/>
<reference evidence="2" key="1">
    <citation type="journal article" date="2023" name="Front. Plant Sci.">
        <title>Chromosomal-level genome assembly of Melastoma candidum provides insights into trichome evolution.</title>
        <authorList>
            <person name="Zhong Y."/>
            <person name="Wu W."/>
            <person name="Sun C."/>
            <person name="Zou P."/>
            <person name="Liu Y."/>
            <person name="Dai S."/>
            <person name="Zhou R."/>
        </authorList>
    </citation>
    <scope>NUCLEOTIDE SEQUENCE [LARGE SCALE GENOMIC DNA]</scope>
</reference>
<name>A0ACB9RKH4_9MYRT</name>
<dbReference type="EMBL" id="CM042882">
    <property type="protein sequence ID" value="KAI4379527.1"/>
    <property type="molecule type" value="Genomic_DNA"/>
</dbReference>